<evidence type="ECO:0000259" key="6">
    <source>
        <dbReference type="PROSITE" id="PS50850"/>
    </source>
</evidence>
<evidence type="ECO:0000256" key="4">
    <source>
        <dbReference type="ARBA" id="ARBA00023136"/>
    </source>
</evidence>
<dbReference type="InterPro" id="IPR020846">
    <property type="entry name" value="MFS_dom"/>
</dbReference>
<evidence type="ECO:0000256" key="5">
    <source>
        <dbReference type="SAM" id="Phobius"/>
    </source>
</evidence>
<dbReference type="SUPFAM" id="SSF103473">
    <property type="entry name" value="MFS general substrate transporter"/>
    <property type="match status" value="1"/>
</dbReference>
<organism evidence="7 8">
    <name type="scientific">Microbacterium terregens</name>
    <dbReference type="NCBI Taxonomy" id="69363"/>
    <lineage>
        <taxon>Bacteria</taxon>
        <taxon>Bacillati</taxon>
        <taxon>Actinomycetota</taxon>
        <taxon>Actinomycetes</taxon>
        <taxon>Micrococcales</taxon>
        <taxon>Microbacteriaceae</taxon>
        <taxon>Microbacterium</taxon>
    </lineage>
</organism>
<feature type="transmembrane region" description="Helical" evidence="5">
    <location>
        <begin position="371"/>
        <end position="393"/>
    </location>
</feature>
<dbReference type="PROSITE" id="PS50850">
    <property type="entry name" value="MFS"/>
    <property type="match status" value="1"/>
</dbReference>
<dbReference type="EMBL" id="JBHMBE010000001">
    <property type="protein sequence ID" value="MFB9644626.1"/>
    <property type="molecule type" value="Genomic_DNA"/>
</dbReference>
<protein>
    <submittedName>
        <fullName evidence="7">MFS transporter</fullName>
    </submittedName>
</protein>
<reference evidence="7 8" key="1">
    <citation type="submission" date="2024-09" db="EMBL/GenBank/DDBJ databases">
        <authorList>
            <person name="Sun Q."/>
            <person name="Mori K."/>
        </authorList>
    </citation>
    <scope>NUCLEOTIDE SEQUENCE [LARGE SCALE GENOMIC DNA]</scope>
    <source>
        <strain evidence="7 8">JCM 1342</strain>
    </source>
</reference>
<dbReference type="Pfam" id="PF07690">
    <property type="entry name" value="MFS_1"/>
    <property type="match status" value="1"/>
</dbReference>
<feature type="transmembrane region" description="Helical" evidence="5">
    <location>
        <begin position="341"/>
        <end position="365"/>
    </location>
</feature>
<feature type="transmembrane region" description="Helical" evidence="5">
    <location>
        <begin position="251"/>
        <end position="272"/>
    </location>
</feature>
<proteinExistence type="predicted"/>
<dbReference type="PANTHER" id="PTHR23523:SF2">
    <property type="entry name" value="2-NITROIMIDAZOLE TRANSPORTER"/>
    <property type="match status" value="1"/>
</dbReference>
<keyword evidence="3 5" id="KW-1133">Transmembrane helix</keyword>
<feature type="transmembrane region" description="Helical" evidence="5">
    <location>
        <begin position="309"/>
        <end position="329"/>
    </location>
</feature>
<evidence type="ECO:0000313" key="7">
    <source>
        <dbReference type="EMBL" id="MFB9644626.1"/>
    </source>
</evidence>
<feature type="transmembrane region" description="Helical" evidence="5">
    <location>
        <begin position="217"/>
        <end position="239"/>
    </location>
</feature>
<gene>
    <name evidence="7" type="ORF">ACFFPJ_02305</name>
</gene>
<dbReference type="InterPro" id="IPR036259">
    <property type="entry name" value="MFS_trans_sf"/>
</dbReference>
<dbReference type="Gene3D" id="1.20.1250.20">
    <property type="entry name" value="MFS general substrate transporter like domains"/>
    <property type="match status" value="1"/>
</dbReference>
<dbReference type="RefSeq" id="WP_344711386.1">
    <property type="nucleotide sequence ID" value="NZ_BAAAWH010000001.1"/>
</dbReference>
<feature type="transmembrane region" description="Helical" evidence="5">
    <location>
        <begin position="106"/>
        <end position="124"/>
    </location>
</feature>
<name>A0ABV5SYW1_9MICO</name>
<feature type="transmembrane region" description="Helical" evidence="5">
    <location>
        <begin position="45"/>
        <end position="70"/>
    </location>
</feature>
<sequence>MTPTSARPLWQGRTLVLVGIVLFAFSLRSAVASLSPLIDHITVDFAMPVAIIGLIGTAPPVCYAVFGILTPLFERRLGLERLTVLAIVVVTVGMVLRGLAADPLGLLLGTVLIFAAVGVGNILLPPLVRKYFPDRIGLVTTIYTTTMAVATLTPPLIAVPVADATSWGFSLGMWAVFAGLALIPWIGMLVRERAGAADEDIEPPNPRVFGRMWRLPLAWALAVGFLAAGTIAYTSFAWLPQLLVDTAGVSPAAAGALLALFAAMGLPASLLVPLLVTRYHATRLLFGVAVVAGMTAIAGLLLAPQAAPWLWVALLGLEPLLFPLTLVLLGLRARTHEGSVALSGFVQSIGYAIVAVFPVGIGLLHDATDSWTAPLLVLACVVAAAIPAGVVVARRVTIEDAWERRHGTW</sequence>
<feature type="transmembrane region" description="Helical" evidence="5">
    <location>
        <begin position="136"/>
        <end position="159"/>
    </location>
</feature>
<evidence type="ECO:0000256" key="2">
    <source>
        <dbReference type="ARBA" id="ARBA00022692"/>
    </source>
</evidence>
<dbReference type="InterPro" id="IPR011701">
    <property type="entry name" value="MFS"/>
</dbReference>
<accession>A0ABV5SYW1</accession>
<dbReference type="Proteomes" id="UP001589611">
    <property type="component" value="Unassembled WGS sequence"/>
</dbReference>
<keyword evidence="2 5" id="KW-0812">Transmembrane</keyword>
<dbReference type="PANTHER" id="PTHR23523">
    <property type="match status" value="1"/>
</dbReference>
<comment type="caution">
    <text evidence="7">The sequence shown here is derived from an EMBL/GenBank/DDBJ whole genome shotgun (WGS) entry which is preliminary data.</text>
</comment>
<evidence type="ECO:0000256" key="1">
    <source>
        <dbReference type="ARBA" id="ARBA00004651"/>
    </source>
</evidence>
<keyword evidence="8" id="KW-1185">Reference proteome</keyword>
<feature type="transmembrane region" description="Helical" evidence="5">
    <location>
        <begin position="171"/>
        <end position="190"/>
    </location>
</feature>
<comment type="subcellular location">
    <subcellularLocation>
        <location evidence="1">Cell membrane</location>
        <topology evidence="1">Multi-pass membrane protein</topology>
    </subcellularLocation>
</comment>
<evidence type="ECO:0000256" key="3">
    <source>
        <dbReference type="ARBA" id="ARBA00022989"/>
    </source>
</evidence>
<feature type="transmembrane region" description="Helical" evidence="5">
    <location>
        <begin position="82"/>
        <end position="100"/>
    </location>
</feature>
<evidence type="ECO:0000313" key="8">
    <source>
        <dbReference type="Proteomes" id="UP001589611"/>
    </source>
</evidence>
<feature type="domain" description="Major facilitator superfamily (MFS) profile" evidence="6">
    <location>
        <begin position="14"/>
        <end position="409"/>
    </location>
</feature>
<keyword evidence="4 5" id="KW-0472">Membrane</keyword>
<feature type="transmembrane region" description="Helical" evidence="5">
    <location>
        <begin position="284"/>
        <end position="303"/>
    </location>
</feature>
<dbReference type="InterPro" id="IPR052524">
    <property type="entry name" value="MFS_Cyanate_Porter"/>
</dbReference>